<keyword evidence="1" id="KW-0472">Membrane</keyword>
<reference evidence="2 3" key="1">
    <citation type="submission" date="2022-08" db="EMBL/GenBank/DDBJ databases">
        <title>Reclassification of Massilia species as members of the genera Telluria, Duganella, Pseudoduganella, Mokoshia gen. nov. and Zemynaea gen. nov. using orthogonal and non-orthogonal genome-based approaches.</title>
        <authorList>
            <person name="Bowman J.P."/>
        </authorList>
    </citation>
    <scope>NUCLEOTIDE SEQUENCE [LARGE SCALE GENOMIC DNA]</scope>
    <source>
        <strain evidence="2 3">JCM 31661</strain>
    </source>
</reference>
<protein>
    <recommendedName>
        <fullName evidence="4">DUF2938 family protein</fullName>
    </recommendedName>
</protein>
<dbReference type="EMBL" id="JANUHA010000004">
    <property type="protein sequence ID" value="MCS0596183.1"/>
    <property type="molecule type" value="Genomic_DNA"/>
</dbReference>
<evidence type="ECO:0000256" key="1">
    <source>
        <dbReference type="SAM" id="Phobius"/>
    </source>
</evidence>
<dbReference type="Proteomes" id="UP001206572">
    <property type="component" value="Unassembled WGS sequence"/>
</dbReference>
<evidence type="ECO:0000313" key="2">
    <source>
        <dbReference type="EMBL" id="MCS0596183.1"/>
    </source>
</evidence>
<proteinExistence type="predicted"/>
<accession>A0ABT2AIW4</accession>
<evidence type="ECO:0008006" key="4">
    <source>
        <dbReference type="Google" id="ProtNLM"/>
    </source>
</evidence>
<gene>
    <name evidence="2" type="ORF">NX780_07440</name>
</gene>
<keyword evidence="1" id="KW-0812">Transmembrane</keyword>
<dbReference type="RefSeq" id="WP_258827232.1">
    <property type="nucleotide sequence ID" value="NZ_JANUHA010000004.1"/>
</dbReference>
<sequence length="155" mass="16637">MHKWNTAVRRGLVSGATSSVLSTVMLAALGQKEVGSLCAPTNVISRWIHGDKAARQSGPSMRYTVPGYLIHHASATFWAILFERYAGSRLDRKAPAGLLSASAATAACAAFADYRLTPRRMRPGYEKHLSTSSLVMVYASFALGLAAGAALVRRR</sequence>
<keyword evidence="3" id="KW-1185">Reference proteome</keyword>
<feature type="transmembrane region" description="Helical" evidence="1">
    <location>
        <begin position="94"/>
        <end position="112"/>
    </location>
</feature>
<evidence type="ECO:0000313" key="3">
    <source>
        <dbReference type="Proteomes" id="UP001206572"/>
    </source>
</evidence>
<organism evidence="2 3">
    <name type="scientific">Massilia agri</name>
    <dbReference type="NCBI Taxonomy" id="1886785"/>
    <lineage>
        <taxon>Bacteria</taxon>
        <taxon>Pseudomonadati</taxon>
        <taxon>Pseudomonadota</taxon>
        <taxon>Betaproteobacteria</taxon>
        <taxon>Burkholderiales</taxon>
        <taxon>Oxalobacteraceae</taxon>
        <taxon>Telluria group</taxon>
        <taxon>Massilia</taxon>
    </lineage>
</organism>
<feature type="transmembrane region" description="Helical" evidence="1">
    <location>
        <begin position="132"/>
        <end position="152"/>
    </location>
</feature>
<name>A0ABT2AIW4_9BURK</name>
<comment type="caution">
    <text evidence="2">The sequence shown here is derived from an EMBL/GenBank/DDBJ whole genome shotgun (WGS) entry which is preliminary data.</text>
</comment>
<keyword evidence="1" id="KW-1133">Transmembrane helix</keyword>